<dbReference type="PANTHER" id="PTHR33375:SF1">
    <property type="entry name" value="CHROMOSOME-PARTITIONING PROTEIN PARB-RELATED"/>
    <property type="match status" value="1"/>
</dbReference>
<dbReference type="SMART" id="SM00470">
    <property type="entry name" value="ParB"/>
    <property type="match status" value="1"/>
</dbReference>
<dbReference type="GO" id="GO:0007059">
    <property type="term" value="P:chromosome segregation"/>
    <property type="evidence" value="ECO:0007669"/>
    <property type="project" value="UniProtKB-KW"/>
</dbReference>
<evidence type="ECO:0000313" key="5">
    <source>
        <dbReference type="EMBL" id="PIS41353.1"/>
    </source>
</evidence>
<evidence type="ECO:0000256" key="2">
    <source>
        <dbReference type="ARBA" id="ARBA00022829"/>
    </source>
</evidence>
<gene>
    <name evidence="5" type="ORF">COT25_03505</name>
</gene>
<reference evidence="6" key="1">
    <citation type="submission" date="2017-09" db="EMBL/GenBank/DDBJ databases">
        <title>Depth-based differentiation of microbial function through sediment-hosted aquifers and enrichment of novel symbionts in the deep terrestrial subsurface.</title>
        <authorList>
            <person name="Probst A.J."/>
            <person name="Ladd B."/>
            <person name="Jarett J.K."/>
            <person name="Geller-Mcgrath D.E."/>
            <person name="Sieber C.M.K."/>
            <person name="Emerson J.B."/>
            <person name="Anantharaman K."/>
            <person name="Thomas B.C."/>
            <person name="Malmstrom R."/>
            <person name="Stieglmeier M."/>
            <person name="Klingl A."/>
            <person name="Woyke T."/>
            <person name="Ryan C.M."/>
            <person name="Banfield J.F."/>
        </authorList>
    </citation>
    <scope>NUCLEOTIDE SEQUENCE [LARGE SCALE GENOMIC DNA]</scope>
</reference>
<organism evidence="5 6">
    <name type="scientific">Candidatus Kerfeldbacteria bacterium CG08_land_8_20_14_0_20_42_7</name>
    <dbReference type="NCBI Taxonomy" id="2014245"/>
    <lineage>
        <taxon>Bacteria</taxon>
        <taxon>Candidatus Kerfeldiibacteriota</taxon>
    </lineage>
</organism>
<evidence type="ECO:0000313" key="6">
    <source>
        <dbReference type="Proteomes" id="UP000228711"/>
    </source>
</evidence>
<keyword evidence="2" id="KW-0159">Chromosome partition</keyword>
<sequence>MNPHEKDFVLGRGLSSLIPTKHQTPGIPGEQVIDLPVTDISPNPHQPRTDFEVGAIDDLVESIREHGIFQPLIVTQSKTGYQLIAGERRLRAAKKLGLKNVPAIIRRASEQQKLELAIVENVQRSNLNPIERALSYKKLLDEFQLRQEDIAKKVGQKRSTISNSLRLLSLPDDIITYIRQGRMTEGHAKVLLSLDSEDLQRQMLDKILLHKLSVRETEAAIKGKTNKKVTERKDPHFFEIEQRWQSALNTKVTVQGKKAGKIMIDFYSPEELDDLTSVVEGKGR</sequence>
<keyword evidence="3" id="KW-0238">DNA-binding</keyword>
<dbReference type="InterPro" id="IPR041468">
    <property type="entry name" value="HTH_ParB/Spo0J"/>
</dbReference>
<dbReference type="FunFam" id="3.90.1530.30:FF:000001">
    <property type="entry name" value="Chromosome partitioning protein ParB"/>
    <property type="match status" value="1"/>
</dbReference>
<dbReference type="NCBIfam" id="TIGR00180">
    <property type="entry name" value="parB_part"/>
    <property type="match status" value="1"/>
</dbReference>
<comment type="caution">
    <text evidence="5">The sequence shown here is derived from an EMBL/GenBank/DDBJ whole genome shotgun (WGS) entry which is preliminary data.</text>
</comment>
<name>A0A2H0YUE1_9BACT</name>
<dbReference type="EMBL" id="PEXV01000117">
    <property type="protein sequence ID" value="PIS41353.1"/>
    <property type="molecule type" value="Genomic_DNA"/>
</dbReference>
<dbReference type="InterPro" id="IPR057240">
    <property type="entry name" value="ParB_dimer_C"/>
</dbReference>
<dbReference type="PANTHER" id="PTHR33375">
    <property type="entry name" value="CHROMOSOME-PARTITIONING PROTEIN PARB-RELATED"/>
    <property type="match status" value="1"/>
</dbReference>
<dbReference type="FunFam" id="1.10.10.2830:FF:000001">
    <property type="entry name" value="Chromosome partitioning protein ParB"/>
    <property type="match status" value="1"/>
</dbReference>
<dbReference type="Pfam" id="PF23552">
    <property type="entry name" value="ParB_C"/>
    <property type="match status" value="1"/>
</dbReference>
<proteinExistence type="inferred from homology"/>
<dbReference type="GO" id="GO:0003677">
    <property type="term" value="F:DNA binding"/>
    <property type="evidence" value="ECO:0007669"/>
    <property type="project" value="UniProtKB-KW"/>
</dbReference>
<dbReference type="SUPFAM" id="SSF109709">
    <property type="entry name" value="KorB DNA-binding domain-like"/>
    <property type="match status" value="1"/>
</dbReference>
<dbReference type="InterPro" id="IPR036086">
    <property type="entry name" value="ParB/Sulfiredoxin_sf"/>
</dbReference>
<dbReference type="Gene3D" id="3.90.1530.30">
    <property type="match status" value="1"/>
</dbReference>
<feature type="domain" description="ParB-like N-terminal" evidence="4">
    <location>
        <begin position="33"/>
        <end position="122"/>
    </location>
</feature>
<dbReference type="GO" id="GO:0005694">
    <property type="term" value="C:chromosome"/>
    <property type="evidence" value="ECO:0007669"/>
    <property type="project" value="TreeGrafter"/>
</dbReference>
<protein>
    <recommendedName>
        <fullName evidence="4">ParB-like N-terminal domain-containing protein</fullName>
    </recommendedName>
</protein>
<dbReference type="CDD" id="cd16393">
    <property type="entry name" value="SPO0J_N"/>
    <property type="match status" value="1"/>
</dbReference>
<dbReference type="InterPro" id="IPR050336">
    <property type="entry name" value="Chromosome_partition/occlusion"/>
</dbReference>
<accession>A0A2H0YUE1</accession>
<dbReference type="InterPro" id="IPR003115">
    <property type="entry name" value="ParB_N"/>
</dbReference>
<dbReference type="InterPro" id="IPR004437">
    <property type="entry name" value="ParB/RepB/Spo0J"/>
</dbReference>
<dbReference type="Gene3D" id="1.10.10.2830">
    <property type="match status" value="1"/>
</dbReference>
<dbReference type="Pfam" id="PF17762">
    <property type="entry name" value="HTH_ParB"/>
    <property type="match status" value="1"/>
</dbReference>
<dbReference type="Pfam" id="PF02195">
    <property type="entry name" value="ParB_N"/>
    <property type="match status" value="1"/>
</dbReference>
<evidence type="ECO:0000256" key="1">
    <source>
        <dbReference type="ARBA" id="ARBA00006295"/>
    </source>
</evidence>
<dbReference type="SUPFAM" id="SSF110849">
    <property type="entry name" value="ParB/Sulfiredoxin"/>
    <property type="match status" value="1"/>
</dbReference>
<dbReference type="Proteomes" id="UP000228711">
    <property type="component" value="Unassembled WGS sequence"/>
</dbReference>
<dbReference type="AlphaFoldDB" id="A0A2H0YUE1"/>
<evidence type="ECO:0000259" key="4">
    <source>
        <dbReference type="SMART" id="SM00470"/>
    </source>
</evidence>
<comment type="similarity">
    <text evidence="1">Belongs to the ParB family.</text>
</comment>
<evidence type="ECO:0000256" key="3">
    <source>
        <dbReference type="ARBA" id="ARBA00023125"/>
    </source>
</evidence>